<accession>C5LT13</accession>
<gene>
    <name evidence="1" type="ORF">Pmar_PMAR014816</name>
</gene>
<name>C5LT13_PERM5</name>
<evidence type="ECO:0000313" key="1">
    <source>
        <dbReference type="EMBL" id="EER00150.1"/>
    </source>
</evidence>
<dbReference type="InParanoid" id="C5LT13"/>
<organism evidence="2">
    <name type="scientific">Perkinsus marinus (strain ATCC 50983 / TXsc)</name>
    <dbReference type="NCBI Taxonomy" id="423536"/>
    <lineage>
        <taxon>Eukaryota</taxon>
        <taxon>Sar</taxon>
        <taxon>Alveolata</taxon>
        <taxon>Perkinsozoa</taxon>
        <taxon>Perkinsea</taxon>
        <taxon>Perkinsida</taxon>
        <taxon>Perkinsidae</taxon>
        <taxon>Perkinsus</taxon>
    </lineage>
</organism>
<dbReference type="RefSeq" id="XP_002767432.1">
    <property type="nucleotide sequence ID" value="XM_002767386.1"/>
</dbReference>
<dbReference type="AlphaFoldDB" id="C5LT13"/>
<reference evidence="1 2" key="1">
    <citation type="submission" date="2008-07" db="EMBL/GenBank/DDBJ databases">
        <authorList>
            <person name="El-Sayed N."/>
            <person name="Caler E."/>
            <person name="Inman J."/>
            <person name="Amedeo P."/>
            <person name="Hass B."/>
            <person name="Wortman J."/>
        </authorList>
    </citation>
    <scope>NUCLEOTIDE SEQUENCE [LARGE SCALE GENOMIC DNA]</scope>
    <source>
        <strain evidence="2">ATCC 50983 / TXsc</strain>
    </source>
</reference>
<keyword evidence="2" id="KW-1185">Reference proteome</keyword>
<evidence type="ECO:0000313" key="2">
    <source>
        <dbReference type="Proteomes" id="UP000007800"/>
    </source>
</evidence>
<sequence>MDVDPSDVVEVMQTLGAMEKVMPAKGGWDDQLPVCGTYRVRFEPETNDGFAFRPQAIPR</sequence>
<dbReference type="Proteomes" id="UP000007800">
    <property type="component" value="Unassembled WGS sequence"/>
</dbReference>
<proteinExistence type="predicted"/>
<protein>
    <submittedName>
        <fullName evidence="1">Uncharacterized protein</fullName>
    </submittedName>
</protein>
<dbReference type="EMBL" id="GG685284">
    <property type="protein sequence ID" value="EER00150.1"/>
    <property type="molecule type" value="Genomic_DNA"/>
</dbReference>
<dbReference type="GeneID" id="9049848"/>